<dbReference type="Gene3D" id="3.60.21.10">
    <property type="match status" value="1"/>
</dbReference>
<name>A0A381SEN0_9ZZZZ</name>
<protein>
    <recommendedName>
        <fullName evidence="2">Calcineurin-like phosphoesterase domain-containing protein</fullName>
    </recommendedName>
</protein>
<dbReference type="NCBIfam" id="TIGR00282">
    <property type="entry name" value="TIGR00282 family metallophosphoesterase"/>
    <property type="match status" value="1"/>
</dbReference>
<organism evidence="1">
    <name type="scientific">marine metagenome</name>
    <dbReference type="NCBI Taxonomy" id="408172"/>
    <lineage>
        <taxon>unclassified sequences</taxon>
        <taxon>metagenomes</taxon>
        <taxon>ecological metagenomes</taxon>
    </lineage>
</organism>
<accession>A0A381SEN0</accession>
<evidence type="ECO:0008006" key="2">
    <source>
        <dbReference type="Google" id="ProtNLM"/>
    </source>
</evidence>
<evidence type="ECO:0000313" key="1">
    <source>
        <dbReference type="EMBL" id="SVA01758.1"/>
    </source>
</evidence>
<sequence>MNILILGDVVGSTGREALKKRLKTIIKEKNIDFTVVNGENADNTGRGITKENSNSFFDLGVDVITSGNHIWDQKETMTFIENEKRLLRPYNLTKGSPGKGFGIFQTKNKKFKIAVINLMGNIFMKKCDDLFQAASQLKNLVRLRKDADFIIVDIHGEITSEKMALGHFFDGEATVVVGTHTHVPTSDTHILKGGTAYQTDLGMCGDYDSVIGMNKDNSLMRFFKNENAKRHSPALGEATISGIIVEADSSSGKAIKAEPLIVGRILKNF</sequence>
<proteinExistence type="predicted"/>
<dbReference type="PANTHER" id="PTHR36303">
    <property type="entry name" value="2',3'-CYCLIC-NUCLEOTIDE 2'-PHOSPHODIESTERASE"/>
    <property type="match status" value="1"/>
</dbReference>
<dbReference type="InterPro" id="IPR029052">
    <property type="entry name" value="Metallo-depent_PP-like"/>
</dbReference>
<dbReference type="SUPFAM" id="SSF56300">
    <property type="entry name" value="Metallo-dependent phosphatases"/>
    <property type="match status" value="1"/>
</dbReference>
<dbReference type="AlphaFoldDB" id="A0A381SEN0"/>
<dbReference type="PANTHER" id="PTHR36303:SF1">
    <property type="entry name" value="2',3'-CYCLIC-NUCLEOTIDE 2'-PHOSPHODIESTERASE"/>
    <property type="match status" value="1"/>
</dbReference>
<dbReference type="GO" id="GO:0004113">
    <property type="term" value="F:2',3'-cyclic-nucleotide 3'-phosphodiesterase activity"/>
    <property type="evidence" value="ECO:0007669"/>
    <property type="project" value="TreeGrafter"/>
</dbReference>
<dbReference type="InterPro" id="IPR005235">
    <property type="entry name" value="YmdB-like"/>
</dbReference>
<dbReference type="EMBL" id="UINC01002936">
    <property type="protein sequence ID" value="SVA01758.1"/>
    <property type="molecule type" value="Genomic_DNA"/>
</dbReference>
<dbReference type="Pfam" id="PF13277">
    <property type="entry name" value="YmdB"/>
    <property type="match status" value="1"/>
</dbReference>
<dbReference type="PIRSF" id="PIRSF004789">
    <property type="entry name" value="DR1281"/>
    <property type="match status" value="1"/>
</dbReference>
<gene>
    <name evidence="1" type="ORF">METZ01_LOCUS54612</name>
</gene>
<reference evidence="1" key="1">
    <citation type="submission" date="2018-05" db="EMBL/GenBank/DDBJ databases">
        <authorList>
            <person name="Lanie J.A."/>
            <person name="Ng W.-L."/>
            <person name="Kazmierczak K.M."/>
            <person name="Andrzejewski T.M."/>
            <person name="Davidsen T.M."/>
            <person name="Wayne K.J."/>
            <person name="Tettelin H."/>
            <person name="Glass J.I."/>
            <person name="Rusch D."/>
            <person name="Podicherti R."/>
            <person name="Tsui H.-C.T."/>
            <person name="Winkler M.E."/>
        </authorList>
    </citation>
    <scope>NUCLEOTIDE SEQUENCE</scope>
</reference>